<evidence type="ECO:0000256" key="7">
    <source>
        <dbReference type="ARBA" id="ARBA00023136"/>
    </source>
</evidence>
<dbReference type="Proteomes" id="UP000659630">
    <property type="component" value="Unassembled WGS sequence"/>
</dbReference>
<dbReference type="SUPFAM" id="SSF52540">
    <property type="entry name" value="P-loop containing nucleoside triphosphate hydrolases"/>
    <property type="match status" value="1"/>
</dbReference>
<evidence type="ECO:0000256" key="1">
    <source>
        <dbReference type="ARBA" id="ARBA00004651"/>
    </source>
</evidence>
<keyword evidence="7 8" id="KW-0472">Membrane</keyword>
<evidence type="ECO:0000313" key="11">
    <source>
        <dbReference type="EMBL" id="MBC5581649.1"/>
    </source>
</evidence>
<dbReference type="AlphaFoldDB" id="A0A923KY81"/>
<evidence type="ECO:0000259" key="10">
    <source>
        <dbReference type="PROSITE" id="PS50929"/>
    </source>
</evidence>
<feature type="transmembrane region" description="Helical" evidence="8">
    <location>
        <begin position="67"/>
        <end position="94"/>
    </location>
</feature>
<feature type="transmembrane region" description="Helical" evidence="8">
    <location>
        <begin position="140"/>
        <end position="162"/>
    </location>
</feature>
<dbReference type="CDD" id="cd03254">
    <property type="entry name" value="ABCC_Glucan_exporter_like"/>
    <property type="match status" value="1"/>
</dbReference>
<dbReference type="EMBL" id="JACONZ010000003">
    <property type="protein sequence ID" value="MBC5581649.1"/>
    <property type="molecule type" value="Genomic_DNA"/>
</dbReference>
<dbReference type="InterPro" id="IPR027417">
    <property type="entry name" value="P-loop_NTPase"/>
</dbReference>
<dbReference type="GO" id="GO:0016887">
    <property type="term" value="F:ATP hydrolysis activity"/>
    <property type="evidence" value="ECO:0007669"/>
    <property type="project" value="InterPro"/>
</dbReference>
<evidence type="ECO:0000256" key="8">
    <source>
        <dbReference type="SAM" id="Phobius"/>
    </source>
</evidence>
<keyword evidence="2" id="KW-0813">Transport</keyword>
<evidence type="ECO:0000256" key="5">
    <source>
        <dbReference type="ARBA" id="ARBA00022840"/>
    </source>
</evidence>
<dbReference type="SMART" id="SM00382">
    <property type="entry name" value="AAA"/>
    <property type="match status" value="1"/>
</dbReference>
<name>A0A923KY81_9FIRM</name>
<dbReference type="InterPro" id="IPR036640">
    <property type="entry name" value="ABC1_TM_sf"/>
</dbReference>
<keyword evidence="4" id="KW-0547">Nucleotide-binding</keyword>
<evidence type="ECO:0000259" key="9">
    <source>
        <dbReference type="PROSITE" id="PS50893"/>
    </source>
</evidence>
<dbReference type="InterPro" id="IPR011527">
    <property type="entry name" value="ABC1_TM_dom"/>
</dbReference>
<dbReference type="CDD" id="cd18547">
    <property type="entry name" value="ABC_6TM_Tm288_like"/>
    <property type="match status" value="1"/>
</dbReference>
<feature type="domain" description="ABC transporter" evidence="9">
    <location>
        <begin position="346"/>
        <end position="580"/>
    </location>
</feature>
<evidence type="ECO:0000256" key="3">
    <source>
        <dbReference type="ARBA" id="ARBA00022692"/>
    </source>
</evidence>
<dbReference type="FunFam" id="3.40.50.300:FF:000287">
    <property type="entry name" value="Multidrug ABC transporter ATP-binding protein"/>
    <property type="match status" value="1"/>
</dbReference>
<reference evidence="11" key="1">
    <citation type="submission" date="2020-08" db="EMBL/GenBank/DDBJ databases">
        <title>Genome public.</title>
        <authorList>
            <person name="Liu C."/>
            <person name="Sun Q."/>
        </authorList>
    </citation>
    <scope>NUCLEOTIDE SEQUENCE</scope>
    <source>
        <strain evidence="11">BX8</strain>
    </source>
</reference>
<dbReference type="PROSITE" id="PS00211">
    <property type="entry name" value="ABC_TRANSPORTER_1"/>
    <property type="match status" value="1"/>
</dbReference>
<dbReference type="InterPro" id="IPR003439">
    <property type="entry name" value="ABC_transporter-like_ATP-bd"/>
</dbReference>
<dbReference type="PROSITE" id="PS50893">
    <property type="entry name" value="ABC_TRANSPORTER_2"/>
    <property type="match status" value="1"/>
</dbReference>
<dbReference type="SUPFAM" id="SSF90123">
    <property type="entry name" value="ABC transporter transmembrane region"/>
    <property type="match status" value="1"/>
</dbReference>
<dbReference type="GO" id="GO:0005886">
    <property type="term" value="C:plasma membrane"/>
    <property type="evidence" value="ECO:0007669"/>
    <property type="project" value="UniProtKB-SubCell"/>
</dbReference>
<dbReference type="InterPro" id="IPR003593">
    <property type="entry name" value="AAA+_ATPase"/>
</dbReference>
<organism evidence="11 12">
    <name type="scientific">Anaerofilum hominis</name>
    <dbReference type="NCBI Taxonomy" id="2763016"/>
    <lineage>
        <taxon>Bacteria</taxon>
        <taxon>Bacillati</taxon>
        <taxon>Bacillota</taxon>
        <taxon>Clostridia</taxon>
        <taxon>Eubacteriales</taxon>
        <taxon>Oscillospiraceae</taxon>
        <taxon>Anaerofilum</taxon>
    </lineage>
</organism>
<dbReference type="InterPro" id="IPR039421">
    <property type="entry name" value="Type_1_exporter"/>
</dbReference>
<protein>
    <submittedName>
        <fullName evidence="11">ABC transporter ATP-binding protein</fullName>
    </submittedName>
</protein>
<evidence type="ECO:0000256" key="4">
    <source>
        <dbReference type="ARBA" id="ARBA00022741"/>
    </source>
</evidence>
<dbReference type="InterPro" id="IPR017871">
    <property type="entry name" value="ABC_transporter-like_CS"/>
</dbReference>
<dbReference type="Pfam" id="PF00664">
    <property type="entry name" value="ABC_membrane"/>
    <property type="match status" value="1"/>
</dbReference>
<keyword evidence="3 8" id="KW-0812">Transmembrane</keyword>
<gene>
    <name evidence="11" type="ORF">H8S23_09035</name>
</gene>
<comment type="caution">
    <text evidence="11">The sequence shown here is derived from an EMBL/GenBank/DDBJ whole genome shotgun (WGS) entry which is preliminary data.</text>
</comment>
<comment type="subcellular location">
    <subcellularLocation>
        <location evidence="1">Cell membrane</location>
        <topology evidence="1">Multi-pass membrane protein</topology>
    </subcellularLocation>
</comment>
<evidence type="ECO:0000256" key="2">
    <source>
        <dbReference type="ARBA" id="ARBA00022448"/>
    </source>
</evidence>
<dbReference type="Gene3D" id="1.20.1560.10">
    <property type="entry name" value="ABC transporter type 1, transmembrane domain"/>
    <property type="match status" value="1"/>
</dbReference>
<dbReference type="Gene3D" id="3.40.50.300">
    <property type="entry name" value="P-loop containing nucleotide triphosphate hydrolases"/>
    <property type="match status" value="1"/>
</dbReference>
<feature type="transmembrane region" description="Helical" evidence="8">
    <location>
        <begin position="168"/>
        <end position="188"/>
    </location>
</feature>
<keyword evidence="12" id="KW-1185">Reference proteome</keyword>
<dbReference type="RefSeq" id="WP_186888019.1">
    <property type="nucleotide sequence ID" value="NZ_JACONZ010000003.1"/>
</dbReference>
<dbReference type="PANTHER" id="PTHR43394:SF1">
    <property type="entry name" value="ATP-BINDING CASSETTE SUB-FAMILY B MEMBER 10, MITOCHONDRIAL"/>
    <property type="match status" value="1"/>
</dbReference>
<dbReference type="GO" id="GO:0015421">
    <property type="term" value="F:ABC-type oligopeptide transporter activity"/>
    <property type="evidence" value="ECO:0007669"/>
    <property type="project" value="TreeGrafter"/>
</dbReference>
<keyword evidence="6 8" id="KW-1133">Transmembrane helix</keyword>
<sequence length="587" mass="63591">MKKRTDGQGAKTMRRILSLLAPQRAHLAAAVLAALANVGLSLATPVLIGRAIDHILGPGAVDFDGMLPVLAALVGAVLASALFGWLMTLCTNTVTYRAVRDLRRALFGKISTLPLAAIDGAARGDFMSRMTNDVDQVSNGLLQGFSQLFTGVVTILGTLIFMFSLDPFIALVVVVLTPLSLFVASFIAGRIHAMFTRQAEVQGRLTGFAAEMVASQKVVKAFGYEQRAEARFDEINKELYHYGVRAQFYSALTNPCTRFVNGVVYAAVGLTGALSVISGRLSVGGLSGFLSYANQYTKPFNEISGVVAEFQAALASAARVFRVLDEASEPPEDAQAKVIRDCRGMVELEHVDFSYRPDAPLIQDLNVRAAPGQHIALVGPTGCGKTTIINLLMRFYDVDSGLVRVDGSDVRGLTRDSLRGCYGMVLQDTWLFSGTVRENIAYGRPDAPEEEIVAAAKAAHAHSFIKRLPQGYDTPVAENGGNLSQGQRQLLCIARIMLTDPPMLILDEATSSIDTRTEVKIQRAFDEMMAGRTSFVVAHRLSTIRRADCILVMKAGRIVEKGTHEELLSQNGFYAQLYNSQFAPSEE</sequence>
<accession>A0A923KY81</accession>
<keyword evidence="5 11" id="KW-0067">ATP-binding</keyword>
<proteinExistence type="predicted"/>
<dbReference type="Pfam" id="PF00005">
    <property type="entry name" value="ABC_tran"/>
    <property type="match status" value="1"/>
</dbReference>
<evidence type="ECO:0000256" key="6">
    <source>
        <dbReference type="ARBA" id="ARBA00022989"/>
    </source>
</evidence>
<dbReference type="PROSITE" id="PS50929">
    <property type="entry name" value="ABC_TM1F"/>
    <property type="match status" value="1"/>
</dbReference>
<dbReference type="GO" id="GO:0005524">
    <property type="term" value="F:ATP binding"/>
    <property type="evidence" value="ECO:0007669"/>
    <property type="project" value="UniProtKB-KW"/>
</dbReference>
<dbReference type="PANTHER" id="PTHR43394">
    <property type="entry name" value="ATP-DEPENDENT PERMEASE MDL1, MITOCHONDRIAL"/>
    <property type="match status" value="1"/>
</dbReference>
<feature type="domain" description="ABC transmembrane type-1" evidence="10">
    <location>
        <begin position="28"/>
        <end position="312"/>
    </location>
</feature>
<evidence type="ECO:0000313" key="12">
    <source>
        <dbReference type="Proteomes" id="UP000659630"/>
    </source>
</evidence>